<sequence>MTVRILALVGDAYGARGGIARYNRDLFGALAATDTEILVLPRLGAVSGEVLPDGVRQRPARFGRLSYSLAALWAAWRFRPVDIVFCGHVYMAPLAAVLARLLGARYWLQTHGVEIWRDRRAIVRRAIEAADQVTAVSRGTRKHLLGWVDLAPEQVRVLPNTVDERFAPGPASPALRERLKLGPGPILLTVGRLSAGERYKGHEFVFAALPELRTRFPDLIYAVAGEGDDRARLEARANEQTGDASAVRFLGYVPDEDLPDLYRLADLFVMPSSEEGFGIVYLEAAACGLRVIGGAGGGSGDAIPVGVGTIVDPADQAGLIDAVTRLLGRGRVDPVAIEPYRRPHFANTARLLLARLLAQRRRMRDRA</sequence>
<dbReference type="OrthoDB" id="186663at2"/>
<proteinExistence type="predicted"/>
<dbReference type="InterPro" id="IPR050194">
    <property type="entry name" value="Glycosyltransferase_grp1"/>
</dbReference>
<reference evidence="3 4" key="1">
    <citation type="submission" date="2019-07" db="EMBL/GenBank/DDBJ databases">
        <title>Whole genome shotgun sequence of Reyranella soli NBRC 108950.</title>
        <authorList>
            <person name="Hosoyama A."/>
            <person name="Uohara A."/>
            <person name="Ohji S."/>
            <person name="Ichikawa N."/>
        </authorList>
    </citation>
    <scope>NUCLEOTIDE SEQUENCE [LARGE SCALE GENOMIC DNA]</scope>
    <source>
        <strain evidence="3 4">NBRC 108950</strain>
    </source>
</reference>
<protein>
    <recommendedName>
        <fullName evidence="5">Glycosyl transferase family 1</fullName>
    </recommendedName>
</protein>
<dbReference type="Pfam" id="PF00534">
    <property type="entry name" value="Glycos_transf_1"/>
    <property type="match status" value="1"/>
</dbReference>
<accession>A0A512NC84</accession>
<feature type="domain" description="Glycosyl transferase family 1" evidence="1">
    <location>
        <begin position="182"/>
        <end position="327"/>
    </location>
</feature>
<dbReference type="InterPro" id="IPR028098">
    <property type="entry name" value="Glyco_trans_4-like_N"/>
</dbReference>
<keyword evidence="4" id="KW-1185">Reference proteome</keyword>
<gene>
    <name evidence="3" type="ORF">RSO01_37150</name>
</gene>
<dbReference type="CDD" id="cd03801">
    <property type="entry name" value="GT4_PimA-like"/>
    <property type="match status" value="1"/>
</dbReference>
<evidence type="ECO:0008006" key="5">
    <source>
        <dbReference type="Google" id="ProtNLM"/>
    </source>
</evidence>
<feature type="domain" description="Glycosyltransferase subfamily 4-like N-terminal" evidence="2">
    <location>
        <begin position="17"/>
        <end position="164"/>
    </location>
</feature>
<dbReference type="AlphaFoldDB" id="A0A512NC84"/>
<dbReference type="SUPFAM" id="SSF53756">
    <property type="entry name" value="UDP-Glycosyltransferase/glycogen phosphorylase"/>
    <property type="match status" value="1"/>
</dbReference>
<evidence type="ECO:0000313" key="4">
    <source>
        <dbReference type="Proteomes" id="UP000321058"/>
    </source>
</evidence>
<evidence type="ECO:0000259" key="2">
    <source>
        <dbReference type="Pfam" id="PF13439"/>
    </source>
</evidence>
<dbReference type="Proteomes" id="UP000321058">
    <property type="component" value="Unassembled WGS sequence"/>
</dbReference>
<evidence type="ECO:0000313" key="3">
    <source>
        <dbReference type="EMBL" id="GEP56549.1"/>
    </source>
</evidence>
<dbReference type="RefSeq" id="WP_147150628.1">
    <property type="nucleotide sequence ID" value="NZ_BKAJ01000066.1"/>
</dbReference>
<name>A0A512NC84_9HYPH</name>
<dbReference type="GO" id="GO:0016758">
    <property type="term" value="F:hexosyltransferase activity"/>
    <property type="evidence" value="ECO:0007669"/>
    <property type="project" value="TreeGrafter"/>
</dbReference>
<dbReference type="InterPro" id="IPR001296">
    <property type="entry name" value="Glyco_trans_1"/>
</dbReference>
<dbReference type="Pfam" id="PF13439">
    <property type="entry name" value="Glyco_transf_4"/>
    <property type="match status" value="1"/>
</dbReference>
<comment type="caution">
    <text evidence="3">The sequence shown here is derived from an EMBL/GenBank/DDBJ whole genome shotgun (WGS) entry which is preliminary data.</text>
</comment>
<evidence type="ECO:0000259" key="1">
    <source>
        <dbReference type="Pfam" id="PF00534"/>
    </source>
</evidence>
<organism evidence="3 4">
    <name type="scientific">Reyranella soli</name>
    <dbReference type="NCBI Taxonomy" id="1230389"/>
    <lineage>
        <taxon>Bacteria</taxon>
        <taxon>Pseudomonadati</taxon>
        <taxon>Pseudomonadota</taxon>
        <taxon>Alphaproteobacteria</taxon>
        <taxon>Hyphomicrobiales</taxon>
        <taxon>Reyranellaceae</taxon>
        <taxon>Reyranella</taxon>
    </lineage>
</organism>
<dbReference type="EMBL" id="BKAJ01000066">
    <property type="protein sequence ID" value="GEP56549.1"/>
    <property type="molecule type" value="Genomic_DNA"/>
</dbReference>
<dbReference type="Gene3D" id="3.40.50.2000">
    <property type="entry name" value="Glycogen Phosphorylase B"/>
    <property type="match status" value="2"/>
</dbReference>
<dbReference type="PANTHER" id="PTHR45947:SF3">
    <property type="entry name" value="SULFOQUINOVOSYL TRANSFERASE SQD2"/>
    <property type="match status" value="1"/>
</dbReference>
<dbReference type="PANTHER" id="PTHR45947">
    <property type="entry name" value="SULFOQUINOVOSYL TRANSFERASE SQD2"/>
    <property type="match status" value="1"/>
</dbReference>